<dbReference type="Proteomes" id="UP000178449">
    <property type="component" value="Unassembled WGS sequence"/>
</dbReference>
<dbReference type="STRING" id="1817772.A2527_13320"/>
<accession>A0A1F6G5D3</accession>
<feature type="transmembrane region" description="Helical" evidence="7">
    <location>
        <begin position="6"/>
        <end position="22"/>
    </location>
</feature>
<feature type="domain" description="Nucleoside transporter/FeoB GTPase Gate" evidence="10">
    <location>
        <begin position="99"/>
        <end position="194"/>
    </location>
</feature>
<feature type="transmembrane region" description="Helical" evidence="7">
    <location>
        <begin position="262"/>
        <end position="284"/>
    </location>
</feature>
<comment type="similarity">
    <text evidence="2">Belongs to the concentrative nucleoside transporter (CNT) (TC 2.A.41) family.</text>
</comment>
<evidence type="ECO:0000256" key="6">
    <source>
        <dbReference type="ARBA" id="ARBA00023136"/>
    </source>
</evidence>
<dbReference type="GO" id="GO:0015293">
    <property type="term" value="F:symporter activity"/>
    <property type="evidence" value="ECO:0007669"/>
    <property type="project" value="TreeGrafter"/>
</dbReference>
<dbReference type="InterPro" id="IPR008276">
    <property type="entry name" value="C_nuclsd_transpt"/>
</dbReference>
<dbReference type="PANTHER" id="PTHR10590">
    <property type="entry name" value="SODIUM/NUCLEOSIDE COTRANSPORTER"/>
    <property type="match status" value="1"/>
</dbReference>
<feature type="transmembrane region" description="Helical" evidence="7">
    <location>
        <begin position="138"/>
        <end position="160"/>
    </location>
</feature>
<dbReference type="GO" id="GO:0005337">
    <property type="term" value="F:nucleoside transmembrane transporter activity"/>
    <property type="evidence" value="ECO:0007669"/>
    <property type="project" value="InterPro"/>
</dbReference>
<evidence type="ECO:0000259" key="10">
    <source>
        <dbReference type="Pfam" id="PF07670"/>
    </source>
</evidence>
<proteinExistence type="inferred from homology"/>
<feature type="domain" description="Concentrative nucleoside transporter C-terminal" evidence="9">
    <location>
        <begin position="205"/>
        <end position="407"/>
    </location>
</feature>
<comment type="caution">
    <text evidence="11">The sequence shown here is derived from an EMBL/GenBank/DDBJ whole genome shotgun (WGS) entry which is preliminary data.</text>
</comment>
<evidence type="ECO:0000256" key="4">
    <source>
        <dbReference type="ARBA" id="ARBA00022692"/>
    </source>
</evidence>
<sequence length="419" mass="44266">MESYNWVSLAGLFVLVALGWALSNNRKAVDFRLVLWALGLQLLIGAFVFLFPPGRELFWHLNNGVVTLLSVSGEGTRFLFGNLAIPPGQEGSLGFILAFQTLPAIIFFSALMAILYQWGVLPALIRVLAKVMTKTLRISGVEGMIAATNIFVGVEAGLTIKPHLAKATQSELTLILAAGMATVASNILALYVFTLQGVFPAIAGHLISASIISAPAAILMAKLLVPETGVPQTKGQDIKPHYEKADNLFGAIIEGSQNGVKLIVGIASLLIAVLGLVALVNLFLGFGGLSLQQLLGYLFYPLTLLMGVPFEDASIMASIIGERLVVTEVVSYMDLAKAMETGVIHHQRSLVIGSYALCGFAHFASLAIFVGGTAALAPERTKDLSAIGLRALLAATLACLMTGAIAGIFYNQTSLLLAG</sequence>
<protein>
    <submittedName>
        <fullName evidence="11">Nucleoside transporter</fullName>
    </submittedName>
</protein>
<evidence type="ECO:0000313" key="12">
    <source>
        <dbReference type="Proteomes" id="UP000178449"/>
    </source>
</evidence>
<dbReference type="InterPro" id="IPR002668">
    <property type="entry name" value="CNT_N_dom"/>
</dbReference>
<feature type="transmembrane region" description="Helical" evidence="7">
    <location>
        <begin position="352"/>
        <end position="377"/>
    </location>
</feature>
<dbReference type="InterPro" id="IPR011657">
    <property type="entry name" value="CNT_C_dom"/>
</dbReference>
<feature type="transmembrane region" description="Helical" evidence="7">
    <location>
        <begin position="172"/>
        <end position="193"/>
    </location>
</feature>
<evidence type="ECO:0000313" key="11">
    <source>
        <dbReference type="EMBL" id="OGG93318.1"/>
    </source>
</evidence>
<feature type="transmembrane region" description="Helical" evidence="7">
    <location>
        <begin position="389"/>
        <end position="410"/>
    </location>
</feature>
<gene>
    <name evidence="11" type="ORF">A2527_13320</name>
</gene>
<feature type="transmembrane region" description="Helical" evidence="7">
    <location>
        <begin position="199"/>
        <end position="225"/>
    </location>
</feature>
<dbReference type="Pfam" id="PF07662">
    <property type="entry name" value="Nucleos_tra2_C"/>
    <property type="match status" value="1"/>
</dbReference>
<organism evidence="11 12">
    <name type="scientific">Candidatus Lambdaproteobacteria bacterium RIFOXYD2_FULL_50_16</name>
    <dbReference type="NCBI Taxonomy" id="1817772"/>
    <lineage>
        <taxon>Bacteria</taxon>
        <taxon>Pseudomonadati</taxon>
        <taxon>Pseudomonadota</taxon>
        <taxon>Candidatus Lambdaproteobacteria</taxon>
    </lineage>
</organism>
<dbReference type="Pfam" id="PF07670">
    <property type="entry name" value="Gate"/>
    <property type="match status" value="1"/>
</dbReference>
<dbReference type="InterPro" id="IPR011642">
    <property type="entry name" value="Gate_dom"/>
</dbReference>
<evidence type="ECO:0000256" key="1">
    <source>
        <dbReference type="ARBA" id="ARBA00004651"/>
    </source>
</evidence>
<evidence type="ECO:0000259" key="9">
    <source>
        <dbReference type="Pfam" id="PF07662"/>
    </source>
</evidence>
<name>A0A1F6G5D3_9PROT</name>
<keyword evidence="3" id="KW-1003">Cell membrane</keyword>
<evidence type="ECO:0000256" key="5">
    <source>
        <dbReference type="ARBA" id="ARBA00022989"/>
    </source>
</evidence>
<keyword evidence="5 7" id="KW-1133">Transmembrane helix</keyword>
<keyword evidence="6 7" id="KW-0472">Membrane</keyword>
<comment type="subcellular location">
    <subcellularLocation>
        <location evidence="1">Cell membrane</location>
        <topology evidence="1">Multi-pass membrane protein</topology>
    </subcellularLocation>
</comment>
<evidence type="ECO:0000256" key="3">
    <source>
        <dbReference type="ARBA" id="ARBA00022475"/>
    </source>
</evidence>
<dbReference type="GO" id="GO:0005886">
    <property type="term" value="C:plasma membrane"/>
    <property type="evidence" value="ECO:0007669"/>
    <property type="project" value="UniProtKB-SubCell"/>
</dbReference>
<keyword evidence="4 7" id="KW-0812">Transmembrane</keyword>
<reference evidence="11 12" key="1">
    <citation type="journal article" date="2016" name="Nat. Commun.">
        <title>Thousands of microbial genomes shed light on interconnected biogeochemical processes in an aquifer system.</title>
        <authorList>
            <person name="Anantharaman K."/>
            <person name="Brown C.T."/>
            <person name="Hug L.A."/>
            <person name="Sharon I."/>
            <person name="Castelle C.J."/>
            <person name="Probst A.J."/>
            <person name="Thomas B.C."/>
            <person name="Singh A."/>
            <person name="Wilkins M.J."/>
            <person name="Karaoz U."/>
            <person name="Brodie E.L."/>
            <person name="Williams K.H."/>
            <person name="Hubbard S.S."/>
            <person name="Banfield J.F."/>
        </authorList>
    </citation>
    <scope>NUCLEOTIDE SEQUENCE [LARGE SCALE GENOMIC DNA]</scope>
</reference>
<dbReference type="EMBL" id="MFNE01000052">
    <property type="protein sequence ID" value="OGG93318.1"/>
    <property type="molecule type" value="Genomic_DNA"/>
</dbReference>
<dbReference type="PANTHER" id="PTHR10590:SF4">
    <property type="entry name" value="SOLUTE CARRIER FAMILY 28 MEMBER 3"/>
    <property type="match status" value="1"/>
</dbReference>
<feature type="transmembrane region" description="Helical" evidence="7">
    <location>
        <begin position="92"/>
        <end position="118"/>
    </location>
</feature>
<evidence type="ECO:0000256" key="7">
    <source>
        <dbReference type="SAM" id="Phobius"/>
    </source>
</evidence>
<evidence type="ECO:0000256" key="2">
    <source>
        <dbReference type="ARBA" id="ARBA00009033"/>
    </source>
</evidence>
<feature type="domain" description="Concentrative nucleoside transporter N-terminal" evidence="8">
    <location>
        <begin position="10"/>
        <end position="83"/>
    </location>
</feature>
<dbReference type="Pfam" id="PF01773">
    <property type="entry name" value="Nucleos_tra2_N"/>
    <property type="match status" value="1"/>
</dbReference>
<dbReference type="AlphaFoldDB" id="A0A1F6G5D3"/>
<feature type="transmembrane region" description="Helical" evidence="7">
    <location>
        <begin position="34"/>
        <end position="51"/>
    </location>
</feature>
<evidence type="ECO:0000259" key="8">
    <source>
        <dbReference type="Pfam" id="PF01773"/>
    </source>
</evidence>